<dbReference type="PANTHER" id="PTHR33877:SF2">
    <property type="entry name" value="OS07G0170200 PROTEIN"/>
    <property type="match status" value="1"/>
</dbReference>
<dbReference type="AlphaFoldDB" id="A0A9X2SBG7"/>
<feature type="compositionally biased region" description="Low complexity" evidence="1">
    <location>
        <begin position="91"/>
        <end position="106"/>
    </location>
</feature>
<dbReference type="GO" id="GO:0004519">
    <property type="term" value="F:endonuclease activity"/>
    <property type="evidence" value="ECO:0007669"/>
    <property type="project" value="UniProtKB-KW"/>
</dbReference>
<keyword evidence="3" id="KW-0378">Hydrolase</keyword>
<dbReference type="Pfam" id="PF01844">
    <property type="entry name" value="HNH"/>
    <property type="match status" value="1"/>
</dbReference>
<dbReference type="InterPro" id="IPR002711">
    <property type="entry name" value="HNH"/>
</dbReference>
<keyword evidence="3" id="KW-0540">Nuclease</keyword>
<feature type="domain" description="HNH nuclease" evidence="2">
    <location>
        <begin position="203"/>
        <end position="252"/>
    </location>
</feature>
<dbReference type="Gene3D" id="1.10.30.50">
    <property type="match status" value="1"/>
</dbReference>
<dbReference type="RefSeq" id="WP_257452335.1">
    <property type="nucleotide sequence ID" value="NZ_JANIPJ010000030.1"/>
</dbReference>
<feature type="region of interest" description="Disordered" evidence="1">
    <location>
        <begin position="32"/>
        <end position="150"/>
    </location>
</feature>
<name>A0A9X2SBG7_9BACL</name>
<dbReference type="InterPro" id="IPR003615">
    <property type="entry name" value="HNH_nuc"/>
</dbReference>
<evidence type="ECO:0000313" key="4">
    <source>
        <dbReference type="Proteomes" id="UP001141950"/>
    </source>
</evidence>
<dbReference type="PANTHER" id="PTHR33877">
    <property type="entry name" value="SLL1193 PROTEIN"/>
    <property type="match status" value="1"/>
</dbReference>
<protein>
    <submittedName>
        <fullName evidence="3">HNH endonuclease</fullName>
    </submittedName>
</protein>
<accession>A0A9X2SBG7</accession>
<dbReference type="SMART" id="SM00507">
    <property type="entry name" value="HNHc"/>
    <property type="match status" value="1"/>
</dbReference>
<evidence type="ECO:0000313" key="3">
    <source>
        <dbReference type="EMBL" id="MCR2807664.1"/>
    </source>
</evidence>
<feature type="region of interest" description="Disordered" evidence="1">
    <location>
        <begin position="302"/>
        <end position="339"/>
    </location>
</feature>
<dbReference type="EMBL" id="JANIPJ010000030">
    <property type="protein sequence ID" value="MCR2807664.1"/>
    <property type="molecule type" value="Genomic_DNA"/>
</dbReference>
<keyword evidence="4" id="KW-1185">Reference proteome</keyword>
<proteinExistence type="predicted"/>
<dbReference type="CDD" id="cd00085">
    <property type="entry name" value="HNHc"/>
    <property type="match status" value="1"/>
</dbReference>
<sequence length="339" mass="38290">MNRDDAEWQEEQPNQKRCSVCGAMKPLGDFLRRTGRRSGRHGRRGTCRSCRGTAAPSIQSASAARPPMEAGRTSVMASAPEPGLQAGAAIGGPSLPAEAPSAPAAAAKKRPRKRRRSGGAPKRQGAAPSEALAQTPKREKQQPPDVSYLKPTSLGFIRMRGKTDNGRRWYQEVEPELAYILVREGAAVVVNRHTIRRLYSNKEFRQLILTRDNYTCRFCGNYGDTIDHELPRAKGGHTTPANCYCACYECNQRKANRDVDEFIHALTEEMLVLQKQELEHVQEHGQVQKYVQEHKQVLEHGKEHKQVLEHGKEHKQELELQREQEQEQERDQPQHPQDL</sequence>
<keyword evidence="3" id="KW-0255">Endonuclease</keyword>
<gene>
    <name evidence="3" type="ORF">NQZ67_27615</name>
</gene>
<organism evidence="3 4">
    <name type="scientific">Paenibacillus soyae</name>
    <dbReference type="NCBI Taxonomy" id="2969249"/>
    <lineage>
        <taxon>Bacteria</taxon>
        <taxon>Bacillati</taxon>
        <taxon>Bacillota</taxon>
        <taxon>Bacilli</taxon>
        <taxon>Bacillales</taxon>
        <taxon>Paenibacillaceae</taxon>
        <taxon>Paenibacillus</taxon>
    </lineage>
</organism>
<dbReference type="Proteomes" id="UP001141950">
    <property type="component" value="Unassembled WGS sequence"/>
</dbReference>
<comment type="caution">
    <text evidence="3">The sequence shown here is derived from an EMBL/GenBank/DDBJ whole genome shotgun (WGS) entry which is preliminary data.</text>
</comment>
<reference evidence="3" key="1">
    <citation type="submission" date="2022-08" db="EMBL/GenBank/DDBJ databases">
        <title>The genomic sequence of strain Paenibacillus sp. SCIV0701.</title>
        <authorList>
            <person name="Zhao H."/>
        </authorList>
    </citation>
    <scope>NUCLEOTIDE SEQUENCE</scope>
    <source>
        <strain evidence="3">SCIV0701</strain>
    </source>
</reference>
<dbReference type="InterPro" id="IPR052892">
    <property type="entry name" value="NA-targeting_endonuclease"/>
</dbReference>
<feature type="compositionally biased region" description="Basic residues" evidence="1">
    <location>
        <begin position="107"/>
        <end position="117"/>
    </location>
</feature>
<evidence type="ECO:0000259" key="2">
    <source>
        <dbReference type="SMART" id="SM00507"/>
    </source>
</evidence>
<feature type="compositionally biased region" description="Basic residues" evidence="1">
    <location>
        <begin position="33"/>
        <end position="46"/>
    </location>
</feature>
<evidence type="ECO:0000256" key="1">
    <source>
        <dbReference type="SAM" id="MobiDB-lite"/>
    </source>
</evidence>